<comment type="caution">
    <text evidence="2">The sequence shown here is derived from an EMBL/GenBank/DDBJ whole genome shotgun (WGS) entry which is preliminary data.</text>
</comment>
<accession>A0ABN2AAU4</accession>
<evidence type="ECO:0000256" key="1">
    <source>
        <dbReference type="SAM" id="MobiDB-lite"/>
    </source>
</evidence>
<dbReference type="EMBL" id="BAAANC010000001">
    <property type="protein sequence ID" value="GAA1514604.1"/>
    <property type="molecule type" value="Genomic_DNA"/>
</dbReference>
<keyword evidence="3" id="KW-1185">Reference proteome</keyword>
<evidence type="ECO:0000313" key="3">
    <source>
        <dbReference type="Proteomes" id="UP001500363"/>
    </source>
</evidence>
<sequence>MHVVLAIGEPTGQPATEVDRQRRLADSGSTRETQYGQVVASRLQQHRQPDQVLTATREVRQIRRQLLCYDSSRRRQHYRMVHNTSQRSIRRQDPPLHLTQLRPRINAQFVGQQVLRLLVQPQRISLPTGPVQREHQQLTRPLPQRMLDHDRCEHLRGLLRPAQVQIGRREVLDRGQPVLVKPLALPVREVTAYAGQRRTLPQLERGPQCVRPGLQPALLPSSSRQLDQAEELVQVERTRRDRQHVPTSDRLNDRARQRAPQPRHVRPDHPRRGPWRLVGPERREQLVRGRQGAVPEQQQTEDRPLLGSAEVDLGVTVPGPDRAEQLVPQLQLNQPPDTEGLNSNPSDR</sequence>
<name>A0ABN2AAU4_9ACTN</name>
<feature type="region of interest" description="Disordered" evidence="1">
    <location>
        <begin position="1"/>
        <end position="35"/>
    </location>
</feature>
<evidence type="ECO:0000313" key="2">
    <source>
        <dbReference type="EMBL" id="GAA1514604.1"/>
    </source>
</evidence>
<protein>
    <submittedName>
        <fullName evidence="2">Uncharacterized protein</fullName>
    </submittedName>
</protein>
<organism evidence="2 3">
    <name type="scientific">Kribbella lupini</name>
    <dbReference type="NCBI Taxonomy" id="291602"/>
    <lineage>
        <taxon>Bacteria</taxon>
        <taxon>Bacillati</taxon>
        <taxon>Actinomycetota</taxon>
        <taxon>Actinomycetes</taxon>
        <taxon>Propionibacteriales</taxon>
        <taxon>Kribbellaceae</taxon>
        <taxon>Kribbella</taxon>
    </lineage>
</organism>
<reference evidence="2 3" key="1">
    <citation type="journal article" date="2019" name="Int. J. Syst. Evol. Microbiol.">
        <title>The Global Catalogue of Microorganisms (GCM) 10K type strain sequencing project: providing services to taxonomists for standard genome sequencing and annotation.</title>
        <authorList>
            <consortium name="The Broad Institute Genomics Platform"/>
            <consortium name="The Broad Institute Genome Sequencing Center for Infectious Disease"/>
            <person name="Wu L."/>
            <person name="Ma J."/>
        </authorList>
    </citation>
    <scope>NUCLEOTIDE SEQUENCE [LARGE SCALE GENOMIC DNA]</scope>
    <source>
        <strain evidence="2 3">JCM 14303</strain>
    </source>
</reference>
<feature type="compositionally biased region" description="Low complexity" evidence="1">
    <location>
        <begin position="325"/>
        <end position="336"/>
    </location>
</feature>
<dbReference type="Proteomes" id="UP001500363">
    <property type="component" value="Unassembled WGS sequence"/>
</dbReference>
<proteinExistence type="predicted"/>
<gene>
    <name evidence="2" type="ORF">GCM10009741_11270</name>
</gene>
<feature type="region of interest" description="Disordered" evidence="1">
    <location>
        <begin position="203"/>
        <end position="348"/>
    </location>
</feature>